<keyword evidence="10" id="KW-0812">Transmembrane</keyword>
<sequence length="380" mass="40345">MPAFEACCKAKESVADPGAPSVLKQGKSSLEVFHLSSYLVSVFGVTYTAVQLLGIPLKTFAAVLLSLSLLTALPGVATAGTADTKSKAKASSTRKVKSVVLRKQAVVPAVPTFGQTAGLHEVDDPLALKSSVAYVLDQNTNEVLFSKNPQAVLPIASITKLMTALVVVEAGLPMDEKLTVTEEDRDTEKSTGSRLAFGTTLTRGDMLHLALMSSENRASHALGRNYPGGLDAFVTAMNAKAQSLGMADTHYVEPTGLSSRNQSSASDLAKLVNVTSQVPLLRDLSTSREARVALGRRLVQFRSTNGLLSNPLWDIGLQKTGFINEAGKCLVMQARMAGRQLIMEFLDSSGRASRIADAERMRKWLASTLPGEAAAPSAKL</sequence>
<comment type="similarity">
    <text evidence="1 9">Belongs to the peptidase S11 family.</text>
</comment>
<keyword evidence="13" id="KW-1185">Reference proteome</keyword>
<keyword evidence="4" id="KW-0133">Cell shape</keyword>
<dbReference type="GO" id="GO:0009252">
    <property type="term" value="P:peptidoglycan biosynthetic process"/>
    <property type="evidence" value="ECO:0007669"/>
    <property type="project" value="UniProtKB-KW"/>
</dbReference>
<dbReference type="PANTHER" id="PTHR21581">
    <property type="entry name" value="D-ALANYL-D-ALANINE CARBOXYPEPTIDASE"/>
    <property type="match status" value="1"/>
</dbReference>
<evidence type="ECO:0000313" key="12">
    <source>
        <dbReference type="EMBL" id="TCU98570.1"/>
    </source>
</evidence>
<dbReference type="InterPro" id="IPR018044">
    <property type="entry name" value="Peptidase_S11"/>
</dbReference>
<feature type="binding site" evidence="8">
    <location>
        <position position="319"/>
    </location>
    <ligand>
        <name>substrate</name>
    </ligand>
</feature>
<feature type="active site" description="Acyl-ester intermediate" evidence="7">
    <location>
        <position position="157"/>
    </location>
</feature>
<dbReference type="SUPFAM" id="SSF56601">
    <property type="entry name" value="beta-lactamase/transpeptidase-like"/>
    <property type="match status" value="1"/>
</dbReference>
<dbReference type="NCBIfam" id="NF008668">
    <property type="entry name" value="PRK11669.1"/>
    <property type="match status" value="1"/>
</dbReference>
<name>A0A4R3V4C2_ROSSA</name>
<evidence type="ECO:0000256" key="10">
    <source>
        <dbReference type="SAM" id="Phobius"/>
    </source>
</evidence>
<dbReference type="Proteomes" id="UP000295110">
    <property type="component" value="Unassembled WGS sequence"/>
</dbReference>
<dbReference type="GO" id="GO:0071555">
    <property type="term" value="P:cell wall organization"/>
    <property type="evidence" value="ECO:0007669"/>
    <property type="project" value="UniProtKB-KW"/>
</dbReference>
<feature type="domain" description="Peptidase S11 D-alanyl-D-alanine carboxypeptidase A N-terminal" evidence="11">
    <location>
        <begin position="127"/>
        <end position="347"/>
    </location>
</feature>
<keyword evidence="3" id="KW-0378">Hydrolase</keyword>
<reference evidence="12 13" key="1">
    <citation type="submission" date="2019-03" db="EMBL/GenBank/DDBJ databases">
        <title>Genomic Encyclopedia of Type Strains, Phase IV (KMG-IV): sequencing the most valuable type-strain genomes for metagenomic binning, comparative biology and taxonomic classification.</title>
        <authorList>
            <person name="Goeker M."/>
        </authorList>
    </citation>
    <scope>NUCLEOTIDE SEQUENCE [LARGE SCALE GENOMIC DNA]</scope>
    <source>
        <strain evidence="12 13">DSM 654</strain>
    </source>
</reference>
<dbReference type="InterPro" id="IPR001967">
    <property type="entry name" value="Peptidase_S11_N"/>
</dbReference>
<feature type="active site" evidence="7">
    <location>
        <position position="214"/>
    </location>
</feature>
<evidence type="ECO:0000256" key="1">
    <source>
        <dbReference type="ARBA" id="ARBA00007164"/>
    </source>
</evidence>
<dbReference type="GO" id="GO:0008360">
    <property type="term" value="P:regulation of cell shape"/>
    <property type="evidence" value="ECO:0007669"/>
    <property type="project" value="UniProtKB-KW"/>
</dbReference>
<dbReference type="InterPro" id="IPR012338">
    <property type="entry name" value="Beta-lactam/transpept-like"/>
</dbReference>
<dbReference type="Pfam" id="PF00768">
    <property type="entry name" value="Peptidase_S11"/>
    <property type="match status" value="1"/>
</dbReference>
<keyword evidence="10" id="KW-0472">Membrane</keyword>
<dbReference type="EMBL" id="SMBU01000010">
    <property type="protein sequence ID" value="TCU98570.1"/>
    <property type="molecule type" value="Genomic_DNA"/>
</dbReference>
<feature type="transmembrane region" description="Helical" evidence="10">
    <location>
        <begin position="32"/>
        <end position="54"/>
    </location>
</feature>
<evidence type="ECO:0000256" key="9">
    <source>
        <dbReference type="RuleBase" id="RU004016"/>
    </source>
</evidence>
<dbReference type="PANTHER" id="PTHR21581:SF26">
    <property type="entry name" value="D-ALANYL-D-ALANINE ENDOPEPTIDASE"/>
    <property type="match status" value="1"/>
</dbReference>
<gene>
    <name evidence="12" type="ORF">EV671_101019</name>
</gene>
<proteinExistence type="inferred from homology"/>
<evidence type="ECO:0000259" key="11">
    <source>
        <dbReference type="Pfam" id="PF00768"/>
    </source>
</evidence>
<evidence type="ECO:0000313" key="13">
    <source>
        <dbReference type="Proteomes" id="UP000295110"/>
    </source>
</evidence>
<dbReference type="Gene3D" id="3.40.710.10">
    <property type="entry name" value="DD-peptidase/beta-lactamase superfamily"/>
    <property type="match status" value="1"/>
</dbReference>
<evidence type="ECO:0000256" key="5">
    <source>
        <dbReference type="ARBA" id="ARBA00022984"/>
    </source>
</evidence>
<evidence type="ECO:0000256" key="3">
    <source>
        <dbReference type="ARBA" id="ARBA00022801"/>
    </source>
</evidence>
<evidence type="ECO:0000256" key="2">
    <source>
        <dbReference type="ARBA" id="ARBA00022729"/>
    </source>
</evidence>
<dbReference type="PRINTS" id="PR00725">
    <property type="entry name" value="DADACBPTASE1"/>
</dbReference>
<feature type="transmembrane region" description="Helical" evidence="10">
    <location>
        <begin position="60"/>
        <end position="82"/>
    </location>
</feature>
<keyword evidence="2" id="KW-0732">Signal</keyword>
<keyword evidence="5" id="KW-0573">Peptidoglycan synthesis</keyword>
<dbReference type="GO" id="GO:0006508">
    <property type="term" value="P:proteolysis"/>
    <property type="evidence" value="ECO:0007669"/>
    <property type="project" value="InterPro"/>
</dbReference>
<feature type="active site" description="Proton acceptor" evidence="7">
    <location>
        <position position="160"/>
    </location>
</feature>
<keyword evidence="10" id="KW-1133">Transmembrane helix</keyword>
<evidence type="ECO:0000256" key="6">
    <source>
        <dbReference type="ARBA" id="ARBA00023316"/>
    </source>
</evidence>
<evidence type="ECO:0000256" key="4">
    <source>
        <dbReference type="ARBA" id="ARBA00022960"/>
    </source>
</evidence>
<protein>
    <submittedName>
        <fullName evidence="12">Murein-DD-endopeptidase</fullName>
    </submittedName>
</protein>
<keyword evidence="6" id="KW-0961">Cell wall biogenesis/degradation</keyword>
<organism evidence="12 13">
    <name type="scientific">Roseateles saccharophilus</name>
    <name type="common">Pseudomonas saccharophila</name>
    <dbReference type="NCBI Taxonomy" id="304"/>
    <lineage>
        <taxon>Bacteria</taxon>
        <taxon>Pseudomonadati</taxon>
        <taxon>Pseudomonadota</taxon>
        <taxon>Betaproteobacteria</taxon>
        <taxon>Burkholderiales</taxon>
        <taxon>Sphaerotilaceae</taxon>
        <taxon>Roseateles</taxon>
    </lineage>
</organism>
<evidence type="ECO:0000256" key="7">
    <source>
        <dbReference type="PIRSR" id="PIRSR618044-1"/>
    </source>
</evidence>
<evidence type="ECO:0000256" key="8">
    <source>
        <dbReference type="PIRSR" id="PIRSR618044-2"/>
    </source>
</evidence>
<accession>A0A4R3V4C2</accession>
<comment type="caution">
    <text evidence="12">The sequence shown here is derived from an EMBL/GenBank/DDBJ whole genome shotgun (WGS) entry which is preliminary data.</text>
</comment>
<dbReference type="GO" id="GO:0009002">
    <property type="term" value="F:serine-type D-Ala-D-Ala carboxypeptidase activity"/>
    <property type="evidence" value="ECO:0007669"/>
    <property type="project" value="InterPro"/>
</dbReference>
<dbReference type="AlphaFoldDB" id="A0A4R3V4C2"/>